<dbReference type="EMBL" id="JAACAK010000047">
    <property type="protein sequence ID" value="NIR74699.1"/>
    <property type="molecule type" value="Genomic_DNA"/>
</dbReference>
<protein>
    <submittedName>
        <fullName evidence="2">Glycosyltransferase family 2 protein</fullName>
    </submittedName>
</protein>
<dbReference type="Proteomes" id="UP000702544">
    <property type="component" value="Unassembled WGS sequence"/>
</dbReference>
<dbReference type="InterPro" id="IPR029044">
    <property type="entry name" value="Nucleotide-diphossugar_trans"/>
</dbReference>
<proteinExistence type="predicted"/>
<dbReference type="AlphaFoldDB" id="A0AAE5CCV2"/>
<organism evidence="2 3">
    <name type="scientific">Candidatus Kutchimonas denitrificans</name>
    <dbReference type="NCBI Taxonomy" id="3056748"/>
    <lineage>
        <taxon>Bacteria</taxon>
        <taxon>Pseudomonadati</taxon>
        <taxon>Gemmatimonadota</taxon>
        <taxon>Gemmatimonadia</taxon>
        <taxon>Candidatus Palauibacterales</taxon>
        <taxon>Candidatus Palauibacteraceae</taxon>
        <taxon>Candidatus Kutchimonas</taxon>
    </lineage>
</organism>
<reference evidence="2 3" key="1">
    <citation type="submission" date="2020-01" db="EMBL/GenBank/DDBJ databases">
        <title>Genomes assembled from Gulf of Kutch pelagic sediment metagenomes.</title>
        <authorList>
            <person name="Chandrashekar M."/>
            <person name="Mahajan M.S."/>
            <person name="Dave K.J."/>
            <person name="Vatsa P."/>
            <person name="Nathani N.M."/>
        </authorList>
    </citation>
    <scope>NUCLEOTIDE SEQUENCE [LARGE SCALE GENOMIC DNA]</scope>
    <source>
        <strain evidence="2">KS3-K002</strain>
    </source>
</reference>
<dbReference type="PANTHER" id="PTHR48090">
    <property type="entry name" value="UNDECAPRENYL-PHOSPHATE 4-DEOXY-4-FORMAMIDO-L-ARABINOSE TRANSFERASE-RELATED"/>
    <property type="match status" value="1"/>
</dbReference>
<feature type="domain" description="Glycosyltransferase 2-like" evidence="1">
    <location>
        <begin position="4"/>
        <end position="172"/>
    </location>
</feature>
<dbReference type="Pfam" id="PF00535">
    <property type="entry name" value="Glycos_transf_2"/>
    <property type="match status" value="1"/>
</dbReference>
<comment type="caution">
    <text evidence="2">The sequence shown here is derived from an EMBL/GenBank/DDBJ whole genome shotgun (WGS) entry which is preliminary data.</text>
</comment>
<evidence type="ECO:0000313" key="3">
    <source>
        <dbReference type="Proteomes" id="UP000702544"/>
    </source>
</evidence>
<dbReference type="InterPro" id="IPR050256">
    <property type="entry name" value="Glycosyltransferase_2"/>
</dbReference>
<dbReference type="Gene3D" id="3.90.550.10">
    <property type="entry name" value="Spore Coat Polysaccharide Biosynthesis Protein SpsA, Chain A"/>
    <property type="match status" value="1"/>
</dbReference>
<dbReference type="PANTHER" id="PTHR48090:SF7">
    <property type="entry name" value="RFBJ PROTEIN"/>
    <property type="match status" value="1"/>
</dbReference>
<accession>A0AAE5CCV2</accession>
<name>A0AAE5CCV2_9BACT</name>
<sequence>MIYICIPAFNEERTAGLLLWRIRQVMADFGRDYRVLFLDDGSTDETLDVVQPYSQVLPLEILRNERRMGHGPALSRLIEAAVERCSYPRRDAVVTLQADFTDEPSAIPALVKRIEGGADLVVARQEDGDAGVPLARRFVRRGLPWLGRKFEIPEPISDPLSGLRAYRVGLLKRAMRENGDEPLVRHDGWAGSLELLAAVAPHTRRVEETPSEVRYDRRARRSRQTLWKAARDYLDLLRR</sequence>
<dbReference type="CDD" id="cd04179">
    <property type="entry name" value="DPM_DPG-synthase_like"/>
    <property type="match status" value="1"/>
</dbReference>
<dbReference type="InterPro" id="IPR001173">
    <property type="entry name" value="Glyco_trans_2-like"/>
</dbReference>
<dbReference type="SUPFAM" id="SSF53448">
    <property type="entry name" value="Nucleotide-diphospho-sugar transferases"/>
    <property type="match status" value="1"/>
</dbReference>
<gene>
    <name evidence="2" type="ORF">GWO12_06255</name>
</gene>
<evidence type="ECO:0000313" key="2">
    <source>
        <dbReference type="EMBL" id="NIR74699.1"/>
    </source>
</evidence>
<evidence type="ECO:0000259" key="1">
    <source>
        <dbReference type="Pfam" id="PF00535"/>
    </source>
</evidence>